<evidence type="ECO:0000313" key="2">
    <source>
        <dbReference type="Proteomes" id="UP000177177"/>
    </source>
</evidence>
<protein>
    <recommendedName>
        <fullName evidence="3">Ribbon-helix-helix protein CopG domain-containing protein</fullName>
    </recommendedName>
</protein>
<dbReference type="SUPFAM" id="SSF47598">
    <property type="entry name" value="Ribbon-helix-helix"/>
    <property type="match status" value="1"/>
</dbReference>
<evidence type="ECO:0008006" key="3">
    <source>
        <dbReference type="Google" id="ProtNLM"/>
    </source>
</evidence>
<dbReference type="Gene3D" id="6.10.10.120">
    <property type="entry name" value="Antitoxin ParD1-like"/>
    <property type="match status" value="1"/>
</dbReference>
<dbReference type="InterPro" id="IPR038296">
    <property type="entry name" value="ParD_sf"/>
</dbReference>
<dbReference type="InterPro" id="IPR010985">
    <property type="entry name" value="Ribbon_hlx_hlx"/>
</dbReference>
<dbReference type="AlphaFoldDB" id="A0A1G2KUH9"/>
<reference evidence="1 2" key="1">
    <citation type="journal article" date="2016" name="Nat. Commun.">
        <title>Thousands of microbial genomes shed light on interconnected biogeochemical processes in an aquifer system.</title>
        <authorList>
            <person name="Anantharaman K."/>
            <person name="Brown C.T."/>
            <person name="Hug L.A."/>
            <person name="Sharon I."/>
            <person name="Castelle C.J."/>
            <person name="Probst A.J."/>
            <person name="Thomas B.C."/>
            <person name="Singh A."/>
            <person name="Wilkins M.J."/>
            <person name="Karaoz U."/>
            <person name="Brodie E.L."/>
            <person name="Williams K.H."/>
            <person name="Hubbard S.S."/>
            <person name="Banfield J.F."/>
        </authorList>
    </citation>
    <scope>NUCLEOTIDE SEQUENCE [LARGE SCALE GENOMIC DNA]</scope>
</reference>
<dbReference type="GO" id="GO:0006355">
    <property type="term" value="P:regulation of DNA-templated transcription"/>
    <property type="evidence" value="ECO:0007669"/>
    <property type="project" value="InterPro"/>
</dbReference>
<dbReference type="EMBL" id="MHQN01000024">
    <property type="protein sequence ID" value="OHA03107.1"/>
    <property type="molecule type" value="Genomic_DNA"/>
</dbReference>
<name>A0A1G2KUH9_9BACT</name>
<comment type="caution">
    <text evidence="1">The sequence shown here is derived from an EMBL/GenBank/DDBJ whole genome shotgun (WGS) entry which is preliminary data.</text>
</comment>
<proteinExistence type="predicted"/>
<dbReference type="CDD" id="cd22231">
    <property type="entry name" value="RHH_NikR_HicB-like"/>
    <property type="match status" value="1"/>
</dbReference>
<accession>A0A1G2KUH9</accession>
<evidence type="ECO:0000313" key="1">
    <source>
        <dbReference type="EMBL" id="OHA03107.1"/>
    </source>
</evidence>
<gene>
    <name evidence="1" type="ORF">A3C92_02100</name>
</gene>
<organism evidence="1 2">
    <name type="scientific">Candidatus Sungbacteria bacterium RIFCSPHIGHO2_02_FULL_53_17</name>
    <dbReference type="NCBI Taxonomy" id="1802275"/>
    <lineage>
        <taxon>Bacteria</taxon>
        <taxon>Candidatus Sungiibacteriota</taxon>
    </lineage>
</organism>
<dbReference type="Proteomes" id="UP000177177">
    <property type="component" value="Unassembled WGS sequence"/>
</dbReference>
<sequence>MAREVENMSISLPKELKERVKQRVREDHYGTPSDYMRSLVREDLRRRDQERLEQALIKGLDSGRGMTITSKGDWKKFWHKSVVKKGRK</sequence>